<dbReference type="RefSeq" id="XP_023465973.1">
    <property type="nucleotide sequence ID" value="XM_023613188.1"/>
</dbReference>
<dbReference type="GeneID" id="35444177"/>
<gene>
    <name evidence="1" type="ORF">RHIMIDRAFT_284496</name>
</gene>
<evidence type="ECO:0000313" key="2">
    <source>
        <dbReference type="Proteomes" id="UP000242254"/>
    </source>
</evidence>
<protein>
    <submittedName>
        <fullName evidence="1">Uncharacterized protein</fullName>
    </submittedName>
</protein>
<reference evidence="1 2" key="1">
    <citation type="journal article" date="2016" name="Proc. Natl. Acad. Sci. U.S.A.">
        <title>Lipid metabolic changes in an early divergent fungus govern the establishment of a mutualistic symbiosis with endobacteria.</title>
        <authorList>
            <person name="Lastovetsky O.A."/>
            <person name="Gaspar M.L."/>
            <person name="Mondo S.J."/>
            <person name="LaButti K.M."/>
            <person name="Sandor L."/>
            <person name="Grigoriev I.V."/>
            <person name="Henry S.A."/>
            <person name="Pawlowska T.E."/>
        </authorList>
    </citation>
    <scope>NUCLEOTIDE SEQUENCE [LARGE SCALE GENOMIC DNA]</scope>
    <source>
        <strain evidence="1 2">ATCC 52813</strain>
    </source>
</reference>
<dbReference type="Proteomes" id="UP000242254">
    <property type="component" value="Unassembled WGS sequence"/>
</dbReference>
<keyword evidence="2" id="KW-1185">Reference proteome</keyword>
<accession>A0A2G4SU38</accession>
<sequence length="74" mass="8152">MLLICTFWVSPALQGSIVLPPPRRVLPFPPSGSQPHTTKNIACGWLPFVLPIPRFASFLSTIVYKSPAFIVLCD</sequence>
<organism evidence="1 2">
    <name type="scientific">Rhizopus microsporus ATCC 52813</name>
    <dbReference type="NCBI Taxonomy" id="1340429"/>
    <lineage>
        <taxon>Eukaryota</taxon>
        <taxon>Fungi</taxon>
        <taxon>Fungi incertae sedis</taxon>
        <taxon>Mucoromycota</taxon>
        <taxon>Mucoromycotina</taxon>
        <taxon>Mucoromycetes</taxon>
        <taxon>Mucorales</taxon>
        <taxon>Mucorineae</taxon>
        <taxon>Rhizopodaceae</taxon>
        <taxon>Rhizopus</taxon>
    </lineage>
</organism>
<proteinExistence type="predicted"/>
<dbReference type="EMBL" id="KZ303850">
    <property type="protein sequence ID" value="PHZ12265.1"/>
    <property type="molecule type" value="Genomic_DNA"/>
</dbReference>
<name>A0A2G4SU38_RHIZD</name>
<evidence type="ECO:0000313" key="1">
    <source>
        <dbReference type="EMBL" id="PHZ12265.1"/>
    </source>
</evidence>
<dbReference type="AlphaFoldDB" id="A0A2G4SU38"/>